<sequence length="454" mass="51644">MKNNQCCNVIKLVVNNNLCIGCGLCVSKCKNNSLIMSENKYGFYEARQIKDCSCDGECLSVCPFNPYPNEKVKTENEISEYFFDNQKKHHPKIGYYISTYAGYSHKHRKSSSSGGIATYVLEKLLDNKTINHVISVKASQNGSTHYEYIISSSKEELFKSAKTKYYPVTLSSVLKEINELDGSIAIVGVACFVKAIRLAQLNDPILKDKIKFIVGIICGGIKSSFFAEYLASKAGANPYEYKNPEFRIKDINSKASDYSFGCYDKKNNINLIKMSAVGDMWGTGLFKSNACDLCDDVTTELADISVGDAWMKPFSDDGKGNNVIITRSELANDIITYGIKNKELNITKLSTDEFLKSQQGSFTHRHNALPFRIRRFKKLGILIPPKRIFNSRIDILERLIQRMRMKTRRKSLELWLKEKNHITFDKKMKLDLTILKILTKLNHLKRRLIIKMKG</sequence>
<feature type="domain" description="4Fe-4S ferredoxin-type" evidence="1">
    <location>
        <begin position="10"/>
        <end position="39"/>
    </location>
</feature>
<dbReference type="InterPro" id="IPR045220">
    <property type="entry name" value="FRHB/FDHB/HCAR-like"/>
</dbReference>
<dbReference type="InterPro" id="IPR017896">
    <property type="entry name" value="4Fe4S_Fe-S-bd"/>
</dbReference>
<dbReference type="RefSeq" id="WP_161680183.1">
    <property type="nucleotide sequence ID" value="NZ_JAMSCC010000010.1"/>
</dbReference>
<dbReference type="Gene3D" id="3.30.70.20">
    <property type="match status" value="1"/>
</dbReference>
<organism evidence="2">
    <name type="scientific">Proteus mirabilis</name>
    <dbReference type="NCBI Taxonomy" id="584"/>
    <lineage>
        <taxon>Bacteria</taxon>
        <taxon>Pseudomonadati</taxon>
        <taxon>Pseudomonadota</taxon>
        <taxon>Gammaproteobacteria</taxon>
        <taxon>Enterobacterales</taxon>
        <taxon>Morganellaceae</taxon>
        <taxon>Proteus</taxon>
    </lineage>
</organism>
<dbReference type="SUPFAM" id="SSF54862">
    <property type="entry name" value="4Fe-4S ferredoxins"/>
    <property type="match status" value="1"/>
</dbReference>
<dbReference type="Pfam" id="PF00037">
    <property type="entry name" value="Fer4"/>
    <property type="match status" value="1"/>
</dbReference>
<evidence type="ECO:0000259" key="1">
    <source>
        <dbReference type="PROSITE" id="PS51379"/>
    </source>
</evidence>
<dbReference type="GO" id="GO:0052592">
    <property type="term" value="F:oxidoreductase activity, acting on CH or CH2 groups, with an iron-sulfur protein as acceptor"/>
    <property type="evidence" value="ECO:0007669"/>
    <property type="project" value="TreeGrafter"/>
</dbReference>
<evidence type="ECO:0000313" key="2">
    <source>
        <dbReference type="EMBL" id="AXY99724.1"/>
    </source>
</evidence>
<accession>A0A385JN04</accession>
<reference evidence="2" key="1">
    <citation type="journal article" date="2017" name="PLoS ONE">
        <title>Genetic diversity of the O antigens of Proteus species and the development of a suspension array for molecular serotyping.</title>
        <authorList>
            <person name="Yu X."/>
            <person name="Torzewska A."/>
            <person name="Zhang X."/>
            <person name="Yin Z."/>
            <person name="Drzewiecka D."/>
            <person name="Cao H."/>
            <person name="Liu B."/>
            <person name="Knirel Y.A."/>
            <person name="Rozalski A."/>
            <person name="Wang L."/>
        </authorList>
    </citation>
    <scope>NUCLEOTIDE SEQUENCE</scope>
    <source>
        <strain evidence="2">PrK 66/57</strain>
    </source>
</reference>
<dbReference type="AlphaFoldDB" id="A0A385JN04"/>
<proteinExistence type="predicted"/>
<dbReference type="PROSITE" id="PS51379">
    <property type="entry name" value="4FE4S_FER_2"/>
    <property type="match status" value="1"/>
</dbReference>
<dbReference type="PANTHER" id="PTHR31332:SF0">
    <property type="entry name" value="7-HYDROXYMETHYL CHLOROPHYLL A REDUCTASE, CHLOROPLASTIC"/>
    <property type="match status" value="1"/>
</dbReference>
<dbReference type="InterPro" id="IPR007516">
    <property type="entry name" value="Co_F420_Hydgase/DH_bsu_N"/>
</dbReference>
<dbReference type="PANTHER" id="PTHR31332">
    <property type="entry name" value="7-HYDROXYMETHYL CHLOROPHYLL A REDUCTASE, CHLOROPLASTIC"/>
    <property type="match status" value="1"/>
</dbReference>
<dbReference type="EMBL" id="KY710712">
    <property type="protein sequence ID" value="AXY99724.1"/>
    <property type="molecule type" value="Genomic_DNA"/>
</dbReference>
<name>A0A385JN04_PROMI</name>
<dbReference type="Pfam" id="PF04422">
    <property type="entry name" value="FrhB_FdhB_N"/>
    <property type="match status" value="1"/>
</dbReference>
<protein>
    <submittedName>
        <fullName evidence="2">4Fe-4S ferredoxin</fullName>
    </submittedName>
</protein>
<dbReference type="InterPro" id="IPR007525">
    <property type="entry name" value="FrhB_FdhB_C"/>
</dbReference>
<dbReference type="Pfam" id="PF04432">
    <property type="entry name" value="FrhB_FdhB_C"/>
    <property type="match status" value="1"/>
</dbReference>